<feature type="region of interest" description="Disordered" evidence="1">
    <location>
        <begin position="51"/>
        <end position="70"/>
    </location>
</feature>
<comment type="caution">
    <text evidence="2">The sequence shown here is derived from an EMBL/GenBank/DDBJ whole genome shotgun (WGS) entry which is preliminary data.</text>
</comment>
<keyword evidence="3" id="KW-1185">Reference proteome</keyword>
<evidence type="ECO:0000313" key="3">
    <source>
        <dbReference type="Proteomes" id="UP000235388"/>
    </source>
</evidence>
<dbReference type="Proteomes" id="UP000235388">
    <property type="component" value="Unassembled WGS sequence"/>
</dbReference>
<name>A0A2N5SR58_9BASI</name>
<accession>A0A2N5SR58</accession>
<dbReference type="EMBL" id="PGCJ01000888">
    <property type="protein sequence ID" value="PLW15727.1"/>
    <property type="molecule type" value="Genomic_DNA"/>
</dbReference>
<organism evidence="2 3">
    <name type="scientific">Puccinia coronata f. sp. avenae</name>
    <dbReference type="NCBI Taxonomy" id="200324"/>
    <lineage>
        <taxon>Eukaryota</taxon>
        <taxon>Fungi</taxon>
        <taxon>Dikarya</taxon>
        <taxon>Basidiomycota</taxon>
        <taxon>Pucciniomycotina</taxon>
        <taxon>Pucciniomycetes</taxon>
        <taxon>Pucciniales</taxon>
        <taxon>Pucciniaceae</taxon>
        <taxon>Puccinia</taxon>
    </lineage>
</organism>
<protein>
    <submittedName>
        <fullName evidence="2">Uncharacterized protein</fullName>
    </submittedName>
</protein>
<reference evidence="2 3" key="1">
    <citation type="submission" date="2017-11" db="EMBL/GenBank/DDBJ databases">
        <title>De novo assembly and phasing of dikaryotic genomes from two isolates of Puccinia coronata f. sp. avenae, the causal agent of oat crown rust.</title>
        <authorList>
            <person name="Miller M.E."/>
            <person name="Zhang Y."/>
            <person name="Omidvar V."/>
            <person name="Sperschneider J."/>
            <person name="Schwessinger B."/>
            <person name="Raley C."/>
            <person name="Palmer J.M."/>
            <person name="Garnica D."/>
            <person name="Upadhyaya N."/>
            <person name="Rathjen J."/>
            <person name="Taylor J.M."/>
            <person name="Park R.F."/>
            <person name="Dodds P.N."/>
            <person name="Hirsch C.D."/>
            <person name="Kianian S.F."/>
            <person name="Figueroa M."/>
        </authorList>
    </citation>
    <scope>NUCLEOTIDE SEQUENCE [LARGE SCALE GENOMIC DNA]</scope>
    <source>
        <strain evidence="2">12NC29</strain>
    </source>
</reference>
<evidence type="ECO:0000256" key="1">
    <source>
        <dbReference type="SAM" id="MobiDB-lite"/>
    </source>
</evidence>
<sequence length="111" mass="12925">MWQPGNNPSDGLESTHLEELFSSGNQDWLDQWQPISIDWIQQDAQWVDLSNRPAYQQQKTSRSKKTGTTLDAEKVRDSALQTTDNRLEIQKGKESLVKKWINLMIHNPKEF</sequence>
<gene>
    <name evidence="2" type="ORF">PCANC_16502</name>
</gene>
<evidence type="ECO:0000313" key="2">
    <source>
        <dbReference type="EMBL" id="PLW15727.1"/>
    </source>
</evidence>
<proteinExistence type="predicted"/>
<dbReference type="AlphaFoldDB" id="A0A2N5SR58"/>